<dbReference type="PANTHER" id="PTHR43827:SF3">
    <property type="entry name" value="NADP-DEPENDENT OXIDOREDUCTASE DOMAIN-CONTAINING PROTEIN"/>
    <property type="match status" value="1"/>
</dbReference>
<dbReference type="SUPFAM" id="SSF51430">
    <property type="entry name" value="NAD(P)-linked oxidoreductase"/>
    <property type="match status" value="1"/>
</dbReference>
<evidence type="ECO:0000256" key="2">
    <source>
        <dbReference type="ARBA" id="ARBA00022857"/>
    </source>
</evidence>
<dbReference type="KEGG" id="dpl:KGM_201372"/>
<dbReference type="InterPro" id="IPR023210">
    <property type="entry name" value="NADP_OxRdtase_dom"/>
</dbReference>
<comment type="caution">
    <text evidence="5">The sequence shown here is derived from an EMBL/GenBank/DDBJ whole genome shotgun (WGS) entry which is preliminary data.</text>
</comment>
<keyword evidence="2" id="KW-0521">NADP</keyword>
<keyword evidence="6" id="KW-1185">Reference proteome</keyword>
<proteinExistence type="inferred from homology"/>
<dbReference type="FunFam" id="3.20.20.100:FF:000002">
    <property type="entry name" value="2,5-diketo-D-gluconic acid reductase A"/>
    <property type="match status" value="1"/>
</dbReference>
<dbReference type="Pfam" id="PF00248">
    <property type="entry name" value="Aldo_ket_red"/>
    <property type="match status" value="1"/>
</dbReference>
<dbReference type="STRING" id="278856.A0A212FHG6"/>
<dbReference type="InterPro" id="IPR036812">
    <property type="entry name" value="NAD(P)_OxRdtase_dom_sf"/>
</dbReference>
<feature type="domain" description="NADP-dependent oxidoreductase" evidence="4">
    <location>
        <begin position="97"/>
        <end position="356"/>
    </location>
</feature>
<dbReference type="eggNOG" id="KOG1577">
    <property type="taxonomic scope" value="Eukaryota"/>
</dbReference>
<organism evidence="5 6">
    <name type="scientific">Danaus plexippus plexippus</name>
    <dbReference type="NCBI Taxonomy" id="278856"/>
    <lineage>
        <taxon>Eukaryota</taxon>
        <taxon>Metazoa</taxon>
        <taxon>Ecdysozoa</taxon>
        <taxon>Arthropoda</taxon>
        <taxon>Hexapoda</taxon>
        <taxon>Insecta</taxon>
        <taxon>Pterygota</taxon>
        <taxon>Neoptera</taxon>
        <taxon>Endopterygota</taxon>
        <taxon>Lepidoptera</taxon>
        <taxon>Glossata</taxon>
        <taxon>Ditrysia</taxon>
        <taxon>Papilionoidea</taxon>
        <taxon>Nymphalidae</taxon>
        <taxon>Danainae</taxon>
        <taxon>Danaini</taxon>
        <taxon>Danaina</taxon>
        <taxon>Danaus</taxon>
        <taxon>Danaus</taxon>
    </lineage>
</organism>
<dbReference type="PANTHER" id="PTHR43827">
    <property type="entry name" value="2,5-DIKETO-D-GLUCONIC ACID REDUCTASE"/>
    <property type="match status" value="1"/>
</dbReference>
<evidence type="ECO:0000259" key="4">
    <source>
        <dbReference type="Pfam" id="PF00248"/>
    </source>
</evidence>
<dbReference type="PROSITE" id="PS00798">
    <property type="entry name" value="ALDOKETO_REDUCTASE_1"/>
    <property type="match status" value="1"/>
</dbReference>
<evidence type="ECO:0000313" key="6">
    <source>
        <dbReference type="Proteomes" id="UP000007151"/>
    </source>
</evidence>
<evidence type="ECO:0000256" key="1">
    <source>
        <dbReference type="ARBA" id="ARBA00007905"/>
    </source>
</evidence>
<dbReference type="InterPro" id="IPR018170">
    <property type="entry name" value="Aldo/ket_reductase_CS"/>
</dbReference>
<evidence type="ECO:0000313" key="5">
    <source>
        <dbReference type="EMBL" id="OWR53173.1"/>
    </source>
</evidence>
<dbReference type="PRINTS" id="PR00069">
    <property type="entry name" value="ALDKETRDTASE"/>
</dbReference>
<dbReference type="EMBL" id="AGBW02008503">
    <property type="protein sequence ID" value="OWR53173.1"/>
    <property type="molecule type" value="Genomic_DNA"/>
</dbReference>
<gene>
    <name evidence="5" type="ORF">KGM_201372</name>
</gene>
<evidence type="ECO:0000256" key="3">
    <source>
        <dbReference type="ARBA" id="ARBA00023002"/>
    </source>
</evidence>
<name>A0A212FHG6_DANPL</name>
<sequence length="371" mass="42258">MDQIRYLAQIPKCINALCNVGGLEVRVAATQTVSLHPHFASTDSIWYQNWSNLSVVSLHQPSVDSGVLSEEIFKMSEDHNYRDKSFTLRDGIKVPAIGLGTYRVNNYDIVYETMNNALARGYRLFDTAAIYGNEEHLGRALRELLPQHNLQREDVFITTKLAPSVNNKSVRRAFNRSLTNLGLDYLDMYLINFPGYAKQNPKGALNKKRREETWLAIVKLYDEGKVNAVGVSNFTLKHLRELTDVMAIGPMVNQIEYHPYYVDTELMQYCLQNNILVQAYNSFGGLSLRNNDLMEDPVVKKIANKHEVTNSQVLLAWALQRGVAVIPKSVTPEHMEENIMINLKLTERQMLSLDALAVKNKKYSWDPIHIA</sequence>
<accession>A0A212FHG6</accession>
<dbReference type="AlphaFoldDB" id="A0A212FHG6"/>
<dbReference type="Proteomes" id="UP000007151">
    <property type="component" value="Unassembled WGS sequence"/>
</dbReference>
<dbReference type="InterPro" id="IPR020471">
    <property type="entry name" value="AKR"/>
</dbReference>
<dbReference type="GO" id="GO:0016616">
    <property type="term" value="F:oxidoreductase activity, acting on the CH-OH group of donors, NAD or NADP as acceptor"/>
    <property type="evidence" value="ECO:0007669"/>
    <property type="project" value="UniProtKB-ARBA"/>
</dbReference>
<comment type="similarity">
    <text evidence="1">Belongs to the aldo/keto reductase family.</text>
</comment>
<reference evidence="5 6" key="1">
    <citation type="journal article" date="2011" name="Cell">
        <title>The monarch butterfly genome yields insights into long-distance migration.</title>
        <authorList>
            <person name="Zhan S."/>
            <person name="Merlin C."/>
            <person name="Boore J.L."/>
            <person name="Reppert S.M."/>
        </authorList>
    </citation>
    <scope>NUCLEOTIDE SEQUENCE [LARGE SCALE GENOMIC DNA]</scope>
    <source>
        <strain evidence="5">F-2</strain>
    </source>
</reference>
<protein>
    <submittedName>
        <fullName evidence="5">Seminal fluid protein CSSFP005</fullName>
    </submittedName>
</protein>
<dbReference type="Gene3D" id="3.20.20.100">
    <property type="entry name" value="NADP-dependent oxidoreductase domain"/>
    <property type="match status" value="1"/>
</dbReference>
<dbReference type="InParanoid" id="A0A212FHG6"/>
<keyword evidence="3" id="KW-0560">Oxidoreductase</keyword>